<sequence>MFPTSLTSRSYHINFYFTHLSAHTCSGGGTFRTHSGSSLIGGTSRSGSSFVGDTLSHTQP</sequence>
<dbReference type="AlphaFoldDB" id="A0A7J7HNF4"/>
<evidence type="ECO:0000256" key="1">
    <source>
        <dbReference type="SAM" id="MobiDB-lite"/>
    </source>
</evidence>
<gene>
    <name evidence="2" type="ORF">HYC85_006362</name>
</gene>
<dbReference type="Proteomes" id="UP000593564">
    <property type="component" value="Unassembled WGS sequence"/>
</dbReference>
<comment type="caution">
    <text evidence="2">The sequence shown here is derived from an EMBL/GenBank/DDBJ whole genome shotgun (WGS) entry which is preliminary data.</text>
</comment>
<protein>
    <submittedName>
        <fullName evidence="2">Uncharacterized protein</fullName>
    </submittedName>
</protein>
<evidence type="ECO:0000313" key="3">
    <source>
        <dbReference type="Proteomes" id="UP000593564"/>
    </source>
</evidence>
<organism evidence="2 3">
    <name type="scientific">Camellia sinensis</name>
    <name type="common">Tea plant</name>
    <name type="synonym">Thea sinensis</name>
    <dbReference type="NCBI Taxonomy" id="4442"/>
    <lineage>
        <taxon>Eukaryota</taxon>
        <taxon>Viridiplantae</taxon>
        <taxon>Streptophyta</taxon>
        <taxon>Embryophyta</taxon>
        <taxon>Tracheophyta</taxon>
        <taxon>Spermatophyta</taxon>
        <taxon>Magnoliopsida</taxon>
        <taxon>eudicotyledons</taxon>
        <taxon>Gunneridae</taxon>
        <taxon>Pentapetalae</taxon>
        <taxon>asterids</taxon>
        <taxon>Ericales</taxon>
        <taxon>Theaceae</taxon>
        <taxon>Camellia</taxon>
    </lineage>
</organism>
<dbReference type="EMBL" id="JACBKZ010000003">
    <property type="protein sequence ID" value="KAF5953506.1"/>
    <property type="molecule type" value="Genomic_DNA"/>
</dbReference>
<reference evidence="3" key="1">
    <citation type="journal article" date="2020" name="Nat. Commun.">
        <title>Genome assembly of wild tea tree DASZ reveals pedigree and selection history of tea varieties.</title>
        <authorList>
            <person name="Zhang W."/>
            <person name="Zhang Y."/>
            <person name="Qiu H."/>
            <person name="Guo Y."/>
            <person name="Wan H."/>
            <person name="Zhang X."/>
            <person name="Scossa F."/>
            <person name="Alseekh S."/>
            <person name="Zhang Q."/>
            <person name="Wang P."/>
            <person name="Xu L."/>
            <person name="Schmidt M.H."/>
            <person name="Jia X."/>
            <person name="Li D."/>
            <person name="Zhu A."/>
            <person name="Guo F."/>
            <person name="Chen W."/>
            <person name="Ni D."/>
            <person name="Usadel B."/>
            <person name="Fernie A.R."/>
            <person name="Wen W."/>
        </authorList>
    </citation>
    <scope>NUCLEOTIDE SEQUENCE [LARGE SCALE GENOMIC DNA]</scope>
    <source>
        <strain evidence="3">cv. G240</strain>
    </source>
</reference>
<feature type="region of interest" description="Disordered" evidence="1">
    <location>
        <begin position="36"/>
        <end position="60"/>
    </location>
</feature>
<reference evidence="2 3" key="2">
    <citation type="submission" date="2020-07" db="EMBL/GenBank/DDBJ databases">
        <title>Genome assembly of wild tea tree DASZ reveals pedigree and selection history of tea varieties.</title>
        <authorList>
            <person name="Zhang W."/>
        </authorList>
    </citation>
    <scope>NUCLEOTIDE SEQUENCE [LARGE SCALE GENOMIC DNA]</scope>
    <source>
        <strain evidence="3">cv. G240</strain>
        <tissue evidence="2">Leaf</tissue>
    </source>
</reference>
<accession>A0A7J7HNF4</accession>
<keyword evidence="3" id="KW-1185">Reference proteome</keyword>
<evidence type="ECO:0000313" key="2">
    <source>
        <dbReference type="EMBL" id="KAF5953506.1"/>
    </source>
</evidence>
<name>A0A7J7HNF4_CAMSI</name>
<proteinExistence type="predicted"/>